<dbReference type="InterPro" id="IPR036249">
    <property type="entry name" value="Thioredoxin-like_sf"/>
</dbReference>
<gene>
    <name evidence="5" type="ORF">NC799_10065</name>
</gene>
<dbReference type="EMBL" id="JAMQKC010000007">
    <property type="protein sequence ID" value="MDC3417258.1"/>
    <property type="molecule type" value="Genomic_DNA"/>
</dbReference>
<dbReference type="Gene3D" id="3.40.30.10">
    <property type="entry name" value="Glutaredoxin"/>
    <property type="match status" value="1"/>
</dbReference>
<proteinExistence type="inferred from homology"/>
<dbReference type="GO" id="GO:0045454">
    <property type="term" value="P:cell redox homeostasis"/>
    <property type="evidence" value="ECO:0007669"/>
    <property type="project" value="TreeGrafter"/>
</dbReference>
<dbReference type="PANTHER" id="PTHR45663:SF11">
    <property type="entry name" value="GEO12009P1"/>
    <property type="match status" value="1"/>
</dbReference>
<dbReference type="InterPro" id="IPR013766">
    <property type="entry name" value="Thioredoxin_domain"/>
</dbReference>
<keyword evidence="2" id="KW-1015">Disulfide bond</keyword>
<keyword evidence="3" id="KW-0676">Redox-active center</keyword>
<keyword evidence="6" id="KW-1185">Reference proteome</keyword>
<dbReference type="SUPFAM" id="SSF52833">
    <property type="entry name" value="Thioredoxin-like"/>
    <property type="match status" value="1"/>
</dbReference>
<dbReference type="AlphaFoldDB" id="A0A9X3WEJ7"/>
<evidence type="ECO:0000256" key="2">
    <source>
        <dbReference type="ARBA" id="ARBA00023157"/>
    </source>
</evidence>
<evidence type="ECO:0000256" key="1">
    <source>
        <dbReference type="ARBA" id="ARBA00008987"/>
    </source>
</evidence>
<sequence length="148" mass="17091">MVFYFLDFFPYNKETVDQATIDQLDDPLYQNQILPDELSSKLENGEEVTIYFYSPTCIYCQKTTPILVPITDDLGVNMKKLNLLEFPAEWDTYDIEGTPTLVHFDGGEEAARITGAQPKEKFEDFFNTNVLHEKWPSSIYSDGHFLLT</sequence>
<dbReference type="RefSeq" id="WP_272446325.1">
    <property type="nucleotide sequence ID" value="NZ_JAMQKC010000007.1"/>
</dbReference>
<feature type="domain" description="Thioredoxin" evidence="4">
    <location>
        <begin position="37"/>
        <end position="126"/>
    </location>
</feature>
<dbReference type="GO" id="GO:0005829">
    <property type="term" value="C:cytosol"/>
    <property type="evidence" value="ECO:0007669"/>
    <property type="project" value="TreeGrafter"/>
</dbReference>
<evidence type="ECO:0000256" key="3">
    <source>
        <dbReference type="ARBA" id="ARBA00023284"/>
    </source>
</evidence>
<dbReference type="PANTHER" id="PTHR45663">
    <property type="entry name" value="GEO12009P1"/>
    <property type="match status" value="1"/>
</dbReference>
<dbReference type="Pfam" id="PF00085">
    <property type="entry name" value="Thioredoxin"/>
    <property type="match status" value="1"/>
</dbReference>
<comment type="similarity">
    <text evidence="1">Belongs to the thioredoxin family.</text>
</comment>
<evidence type="ECO:0000313" key="6">
    <source>
        <dbReference type="Proteomes" id="UP001145069"/>
    </source>
</evidence>
<comment type="caution">
    <text evidence="5">The sequence shown here is derived from an EMBL/GenBank/DDBJ whole genome shotgun (WGS) entry which is preliminary data.</text>
</comment>
<dbReference type="CDD" id="cd02947">
    <property type="entry name" value="TRX_family"/>
    <property type="match status" value="1"/>
</dbReference>
<name>A0A9X3WEJ7_9BACI</name>
<protein>
    <submittedName>
        <fullName evidence="5">Thioredoxin family protein</fullName>
    </submittedName>
</protein>
<dbReference type="Proteomes" id="UP001145069">
    <property type="component" value="Unassembled WGS sequence"/>
</dbReference>
<reference evidence="5" key="1">
    <citation type="submission" date="2022-06" db="EMBL/GenBank/DDBJ databases">
        <title>Aquibacillus sp. a new bacterium isolated from soil saline samples.</title>
        <authorList>
            <person name="Galisteo C."/>
            <person name="De La Haba R."/>
            <person name="Sanchez-Porro C."/>
            <person name="Ventosa A."/>
        </authorList>
    </citation>
    <scope>NUCLEOTIDE SEQUENCE</scope>
    <source>
        <strain evidence="5">3ASR75-54</strain>
    </source>
</reference>
<accession>A0A9X3WEJ7</accession>
<evidence type="ECO:0000259" key="4">
    <source>
        <dbReference type="Pfam" id="PF00085"/>
    </source>
</evidence>
<dbReference type="GO" id="GO:0015035">
    <property type="term" value="F:protein-disulfide reductase activity"/>
    <property type="evidence" value="ECO:0007669"/>
    <property type="project" value="TreeGrafter"/>
</dbReference>
<evidence type="ECO:0000313" key="5">
    <source>
        <dbReference type="EMBL" id="MDC3417258.1"/>
    </source>
</evidence>
<organism evidence="5 6">
    <name type="scientific">Aquibacillus salsiterrae</name>
    <dbReference type="NCBI Taxonomy" id="2950439"/>
    <lineage>
        <taxon>Bacteria</taxon>
        <taxon>Bacillati</taxon>
        <taxon>Bacillota</taxon>
        <taxon>Bacilli</taxon>
        <taxon>Bacillales</taxon>
        <taxon>Bacillaceae</taxon>
        <taxon>Aquibacillus</taxon>
    </lineage>
</organism>